<gene>
    <name evidence="2" type="ORF">POCULU_LOCUS2613</name>
</gene>
<accession>A0A9N9F1G7</accession>
<comment type="caution">
    <text evidence="2">The sequence shown here is derived from an EMBL/GenBank/DDBJ whole genome shotgun (WGS) entry which is preliminary data.</text>
</comment>
<reference evidence="2" key="1">
    <citation type="submission" date="2021-06" db="EMBL/GenBank/DDBJ databases">
        <authorList>
            <person name="Kallberg Y."/>
            <person name="Tangrot J."/>
            <person name="Rosling A."/>
        </authorList>
    </citation>
    <scope>NUCLEOTIDE SEQUENCE</scope>
    <source>
        <strain evidence="2">IA702</strain>
    </source>
</reference>
<evidence type="ECO:0000313" key="2">
    <source>
        <dbReference type="EMBL" id="CAG8501828.1"/>
    </source>
</evidence>
<dbReference type="EMBL" id="CAJVPJ010000252">
    <property type="protein sequence ID" value="CAG8501828.1"/>
    <property type="molecule type" value="Genomic_DNA"/>
</dbReference>
<sequence>MMLFFTLVTLRLSNQQVSTGTLSSEEYETSRSYTGRMVWTKERGHISEDARILQIIAIGWLNIRALRCRERGEFTVLKTCLLNNEKGFYMQSLAVDKTY</sequence>
<evidence type="ECO:0000313" key="3">
    <source>
        <dbReference type="Proteomes" id="UP000789572"/>
    </source>
</evidence>
<dbReference type="AlphaFoldDB" id="A0A9N9F1G7"/>
<feature type="signal peptide" evidence="1">
    <location>
        <begin position="1"/>
        <end position="19"/>
    </location>
</feature>
<feature type="chain" id="PRO_5040384856" evidence="1">
    <location>
        <begin position="20"/>
        <end position="99"/>
    </location>
</feature>
<dbReference type="Proteomes" id="UP000789572">
    <property type="component" value="Unassembled WGS sequence"/>
</dbReference>
<keyword evidence="3" id="KW-1185">Reference proteome</keyword>
<organism evidence="2 3">
    <name type="scientific">Paraglomus occultum</name>
    <dbReference type="NCBI Taxonomy" id="144539"/>
    <lineage>
        <taxon>Eukaryota</taxon>
        <taxon>Fungi</taxon>
        <taxon>Fungi incertae sedis</taxon>
        <taxon>Mucoromycota</taxon>
        <taxon>Glomeromycotina</taxon>
        <taxon>Glomeromycetes</taxon>
        <taxon>Paraglomerales</taxon>
        <taxon>Paraglomeraceae</taxon>
        <taxon>Paraglomus</taxon>
    </lineage>
</organism>
<evidence type="ECO:0000256" key="1">
    <source>
        <dbReference type="SAM" id="SignalP"/>
    </source>
</evidence>
<protein>
    <submittedName>
        <fullName evidence="2">2397_t:CDS:1</fullName>
    </submittedName>
</protein>
<name>A0A9N9F1G7_9GLOM</name>
<proteinExistence type="predicted"/>
<keyword evidence="1" id="KW-0732">Signal</keyword>
<feature type="non-terminal residue" evidence="2">
    <location>
        <position position="1"/>
    </location>
</feature>